<dbReference type="SUPFAM" id="SSF110296">
    <property type="entry name" value="Oligoxyloglucan reducing end-specific cellobiohydrolase"/>
    <property type="match status" value="1"/>
</dbReference>
<reference evidence="2 3" key="1">
    <citation type="journal article" date="2015" name="Microbiome">
        <title>Genomic resolution of linkages in carbon, nitrogen, and sulfur cycling among widespread estuary sediment bacteria.</title>
        <authorList>
            <person name="Baker B.J."/>
            <person name="Lazar C.S."/>
            <person name="Teske A.P."/>
            <person name="Dick G.J."/>
        </authorList>
    </citation>
    <scope>NUCLEOTIDE SEQUENCE [LARGE SCALE GENOMIC DNA]</scope>
    <source>
        <strain evidence="2">SM23_40</strain>
    </source>
</reference>
<dbReference type="SUPFAM" id="SSF89372">
    <property type="entry name" value="Fucose-specific lectin"/>
    <property type="match status" value="1"/>
</dbReference>
<sequence length="414" mass="46313">MVYTLMLLMMMNMWLVPVSENVEVQIAATNDPNATLGIPRHKVHVSQSNPGQWWVLYGKPSGNLKMSTDRGQTWTGLEPDAITVWEWLDYHAEMAGDDEGNLHFTFPEPAAHTQLYRRMDAPARTRSDLRAAVTLADLTPGNWNRGSILVDGSTVWVFSRSSYAAAGNVRYHRSTDGGITWYATPEDSGYVRQTGCSNVRIGSVEYMGKPTVVIWYDGEGYRYYVREGSNWVGHPDSTIYWGTCTRQFSISVIADSTFHIVWQDTDDSGLLRHAWKHFSGGTGEWHYGIVDENPGNGNFLPMLTRSGTTLYVVYSRLVGQRYERAICYRVWNGNNWSIVPLRVSRLSDNCLHPNAPPSVPPEANHIPVVWTAGANAPYRVMCGRMPVTPVRSINGATSGSGARIPRKKPENDHG</sequence>
<feature type="region of interest" description="Disordered" evidence="1">
    <location>
        <begin position="392"/>
        <end position="414"/>
    </location>
</feature>
<evidence type="ECO:0000256" key="1">
    <source>
        <dbReference type="SAM" id="MobiDB-lite"/>
    </source>
</evidence>
<gene>
    <name evidence="2" type="ORF">AMJ82_05800</name>
</gene>
<protein>
    <recommendedName>
        <fullName evidence="4">Sialidase domain-containing protein</fullName>
    </recommendedName>
</protein>
<organism evidence="2 3">
    <name type="scientific">candidate division TA06 bacterium SM23_40</name>
    <dbReference type="NCBI Taxonomy" id="1703774"/>
    <lineage>
        <taxon>Bacteria</taxon>
        <taxon>Bacteria division TA06</taxon>
    </lineage>
</organism>
<dbReference type="Proteomes" id="UP000051717">
    <property type="component" value="Unassembled WGS sequence"/>
</dbReference>
<name>A0A0S8GBX9_UNCT6</name>
<dbReference type="EMBL" id="LJUI01000039">
    <property type="protein sequence ID" value="KPK69341.1"/>
    <property type="molecule type" value="Genomic_DNA"/>
</dbReference>
<evidence type="ECO:0000313" key="3">
    <source>
        <dbReference type="Proteomes" id="UP000051717"/>
    </source>
</evidence>
<dbReference type="AlphaFoldDB" id="A0A0S8GBX9"/>
<evidence type="ECO:0000313" key="2">
    <source>
        <dbReference type="EMBL" id="KPK69341.1"/>
    </source>
</evidence>
<accession>A0A0S8GBX9</accession>
<comment type="caution">
    <text evidence="2">The sequence shown here is derived from an EMBL/GenBank/DDBJ whole genome shotgun (WGS) entry which is preliminary data.</text>
</comment>
<proteinExistence type="predicted"/>
<evidence type="ECO:0008006" key="4">
    <source>
        <dbReference type="Google" id="ProtNLM"/>
    </source>
</evidence>